<keyword evidence="2" id="KW-0539">Nucleus</keyword>
<evidence type="ECO:0000256" key="1">
    <source>
        <dbReference type="ARBA" id="ARBA00004123"/>
    </source>
</evidence>
<keyword evidence="6" id="KW-1185">Reference proteome</keyword>
<accession>A0A9D4KUV1</accession>
<dbReference type="EMBL" id="JAIWYP010000003">
    <property type="protein sequence ID" value="KAH3846144.1"/>
    <property type="molecule type" value="Genomic_DNA"/>
</dbReference>
<dbReference type="GO" id="GO:1990404">
    <property type="term" value="F:NAD+-protein mono-ADP-ribosyltransferase activity"/>
    <property type="evidence" value="ECO:0007669"/>
    <property type="project" value="TreeGrafter"/>
</dbReference>
<dbReference type="Proteomes" id="UP000828390">
    <property type="component" value="Unassembled WGS sequence"/>
</dbReference>
<evidence type="ECO:0000313" key="5">
    <source>
        <dbReference type="EMBL" id="KAH3846144.1"/>
    </source>
</evidence>
<organism evidence="5 6">
    <name type="scientific">Dreissena polymorpha</name>
    <name type="common">Zebra mussel</name>
    <name type="synonym">Mytilus polymorpha</name>
    <dbReference type="NCBI Taxonomy" id="45954"/>
    <lineage>
        <taxon>Eukaryota</taxon>
        <taxon>Metazoa</taxon>
        <taxon>Spiralia</taxon>
        <taxon>Lophotrochozoa</taxon>
        <taxon>Mollusca</taxon>
        <taxon>Bivalvia</taxon>
        <taxon>Autobranchia</taxon>
        <taxon>Heteroconchia</taxon>
        <taxon>Euheterodonta</taxon>
        <taxon>Imparidentia</taxon>
        <taxon>Neoheterodontei</taxon>
        <taxon>Myida</taxon>
        <taxon>Dreissenoidea</taxon>
        <taxon>Dreissenidae</taxon>
        <taxon>Dreissena</taxon>
    </lineage>
</organism>
<sequence length="309" mass="36305">MSSSVMKDDASNKFLCMGNIQGNCTQNKCTRLHSDTHLPYLWQIQLFGGWFTLPNSESVEQVFCSPEKKDYSFKFTYELDFYISILHCLNLDCTIVFEPETRAFMSEYSFVEVRRLSTMSFNKAGDVGDSFVTQWRWYWEYNAGKWMLFKPDSIQHTLEAKFLAKQTTYLYWRENYKWKYKIDFGSMTQQNVQTGATRPLRRRPVFVSFQDVQDNKTPPCLTPPQVIEVALPPPWVPWDLAHPFELVQMSPDDKDFIELSASFFKTVSRDQFTLTAVFRIQNHALLSGFNNQFLMMQARLIDKNMSRKS</sequence>
<evidence type="ECO:0000313" key="6">
    <source>
        <dbReference type="Proteomes" id="UP000828390"/>
    </source>
</evidence>
<evidence type="ECO:0000259" key="4">
    <source>
        <dbReference type="PROSITE" id="PS50918"/>
    </source>
</evidence>
<comment type="similarity">
    <text evidence="3">Belongs to the ARTD/PARP family.</text>
</comment>
<dbReference type="InterPro" id="IPR004170">
    <property type="entry name" value="WWE_dom"/>
</dbReference>
<evidence type="ECO:0000256" key="2">
    <source>
        <dbReference type="ARBA" id="ARBA00023242"/>
    </source>
</evidence>
<dbReference type="Pfam" id="PF23466">
    <property type="entry name" value="WWE_4"/>
    <property type="match status" value="1"/>
</dbReference>
<dbReference type="InterPro" id="IPR051712">
    <property type="entry name" value="ARTD-AVP"/>
</dbReference>
<dbReference type="GO" id="GO:0005634">
    <property type="term" value="C:nucleus"/>
    <property type="evidence" value="ECO:0007669"/>
    <property type="project" value="UniProtKB-SubCell"/>
</dbReference>
<dbReference type="InterPro" id="IPR037197">
    <property type="entry name" value="WWE_dom_sf"/>
</dbReference>
<evidence type="ECO:0000256" key="3">
    <source>
        <dbReference type="ARBA" id="ARBA00024347"/>
    </source>
</evidence>
<gene>
    <name evidence="5" type="ORF">DPMN_088441</name>
</gene>
<dbReference type="PROSITE" id="PS50918">
    <property type="entry name" value="WWE"/>
    <property type="match status" value="1"/>
</dbReference>
<proteinExistence type="inferred from homology"/>
<dbReference type="Pfam" id="PF02825">
    <property type="entry name" value="WWE"/>
    <property type="match status" value="1"/>
</dbReference>
<protein>
    <recommendedName>
        <fullName evidence="4">WWE domain-containing protein</fullName>
    </recommendedName>
</protein>
<dbReference type="SUPFAM" id="SSF117839">
    <property type="entry name" value="WWE domain"/>
    <property type="match status" value="1"/>
</dbReference>
<dbReference type="PANTHER" id="PTHR45740">
    <property type="entry name" value="POLY [ADP-RIBOSE] POLYMERASE"/>
    <property type="match status" value="1"/>
</dbReference>
<feature type="domain" description="WWE" evidence="4">
    <location>
        <begin position="120"/>
        <end position="202"/>
    </location>
</feature>
<reference evidence="5" key="2">
    <citation type="submission" date="2020-11" db="EMBL/GenBank/DDBJ databases">
        <authorList>
            <person name="McCartney M.A."/>
            <person name="Auch B."/>
            <person name="Kono T."/>
            <person name="Mallez S."/>
            <person name="Becker A."/>
            <person name="Gohl D.M."/>
            <person name="Silverstein K.A.T."/>
            <person name="Koren S."/>
            <person name="Bechman K.B."/>
            <person name="Herman A."/>
            <person name="Abrahante J.E."/>
            <person name="Garbe J."/>
        </authorList>
    </citation>
    <scope>NUCLEOTIDE SEQUENCE</scope>
    <source>
        <strain evidence="5">Duluth1</strain>
        <tissue evidence="5">Whole animal</tissue>
    </source>
</reference>
<dbReference type="PANTHER" id="PTHR45740:SF19">
    <property type="entry name" value="PROTEIN MONO-ADP-RIBOSYLTRANSFERASE TIPARP"/>
    <property type="match status" value="1"/>
</dbReference>
<dbReference type="Gene3D" id="3.30.720.50">
    <property type="match status" value="1"/>
</dbReference>
<name>A0A9D4KUV1_DREPO</name>
<dbReference type="AlphaFoldDB" id="A0A9D4KUV1"/>
<comment type="subcellular location">
    <subcellularLocation>
        <location evidence="1">Nucleus</location>
    </subcellularLocation>
</comment>
<dbReference type="GO" id="GO:0003950">
    <property type="term" value="F:NAD+ poly-ADP-ribosyltransferase activity"/>
    <property type="evidence" value="ECO:0007669"/>
    <property type="project" value="TreeGrafter"/>
</dbReference>
<comment type="caution">
    <text evidence="5">The sequence shown here is derived from an EMBL/GenBank/DDBJ whole genome shotgun (WGS) entry which is preliminary data.</text>
</comment>
<reference evidence="5" key="1">
    <citation type="journal article" date="2019" name="bioRxiv">
        <title>The Genome of the Zebra Mussel, Dreissena polymorpha: A Resource for Invasive Species Research.</title>
        <authorList>
            <person name="McCartney M.A."/>
            <person name="Auch B."/>
            <person name="Kono T."/>
            <person name="Mallez S."/>
            <person name="Zhang Y."/>
            <person name="Obille A."/>
            <person name="Becker A."/>
            <person name="Abrahante J.E."/>
            <person name="Garbe J."/>
            <person name="Badalamenti J.P."/>
            <person name="Herman A."/>
            <person name="Mangelson H."/>
            <person name="Liachko I."/>
            <person name="Sullivan S."/>
            <person name="Sone E.D."/>
            <person name="Koren S."/>
            <person name="Silverstein K.A.T."/>
            <person name="Beckman K.B."/>
            <person name="Gohl D.M."/>
        </authorList>
    </citation>
    <scope>NUCLEOTIDE SEQUENCE</scope>
    <source>
        <strain evidence="5">Duluth1</strain>
        <tissue evidence="5">Whole animal</tissue>
    </source>
</reference>